<dbReference type="OrthoDB" id="9790489at2"/>
<dbReference type="Proteomes" id="UP000282654">
    <property type="component" value="Unassembled WGS sequence"/>
</dbReference>
<proteinExistence type="predicted"/>
<accession>A0A3N5AVY9</accession>
<keyword evidence="3" id="KW-1185">Reference proteome</keyword>
<organism evidence="2 3">
    <name type="scientific">Thermodesulfitimonas autotrophica</name>
    <dbReference type="NCBI Taxonomy" id="1894989"/>
    <lineage>
        <taxon>Bacteria</taxon>
        <taxon>Bacillati</taxon>
        <taxon>Bacillota</taxon>
        <taxon>Clostridia</taxon>
        <taxon>Thermoanaerobacterales</taxon>
        <taxon>Thermoanaerobacteraceae</taxon>
        <taxon>Thermodesulfitimonas</taxon>
    </lineage>
</organism>
<comment type="caution">
    <text evidence="2">The sequence shown here is derived from an EMBL/GenBank/DDBJ whole genome shotgun (WGS) entry which is preliminary data.</text>
</comment>
<feature type="compositionally biased region" description="Basic residues" evidence="1">
    <location>
        <begin position="210"/>
        <end position="228"/>
    </location>
</feature>
<gene>
    <name evidence="2" type="ORF">EDD75_0003</name>
</gene>
<feature type="compositionally biased region" description="Basic and acidic residues" evidence="1">
    <location>
        <begin position="200"/>
        <end position="209"/>
    </location>
</feature>
<protein>
    <submittedName>
        <fullName evidence="2">Uncharacterized protein</fullName>
    </submittedName>
</protein>
<dbReference type="RefSeq" id="WP_123926217.1">
    <property type="nucleotide sequence ID" value="NZ_RKRE01000001.1"/>
</dbReference>
<dbReference type="EMBL" id="RKRE01000001">
    <property type="protein sequence ID" value="RPF49199.1"/>
    <property type="molecule type" value="Genomic_DNA"/>
</dbReference>
<evidence type="ECO:0000313" key="3">
    <source>
        <dbReference type="Proteomes" id="UP000282654"/>
    </source>
</evidence>
<reference evidence="2 3" key="1">
    <citation type="submission" date="2018-11" db="EMBL/GenBank/DDBJ databases">
        <title>Genomic Encyclopedia of Type Strains, Phase IV (KMG-IV): sequencing the most valuable type-strain genomes for metagenomic binning, comparative biology and taxonomic classification.</title>
        <authorList>
            <person name="Goeker M."/>
        </authorList>
    </citation>
    <scope>NUCLEOTIDE SEQUENCE [LARGE SCALE GENOMIC DNA]</scope>
    <source>
        <strain evidence="2 3">DSM 102936</strain>
    </source>
</reference>
<feature type="region of interest" description="Disordered" evidence="1">
    <location>
        <begin position="195"/>
        <end position="228"/>
    </location>
</feature>
<dbReference type="AlphaFoldDB" id="A0A3N5AVY9"/>
<name>A0A3N5AVY9_9THEO</name>
<evidence type="ECO:0000256" key="1">
    <source>
        <dbReference type="SAM" id="MobiDB-lite"/>
    </source>
</evidence>
<sequence>MDVRCLVCGRNFTPFHAEQRYCGECREAERRFWEAERERIAAAIRKEGQWAELPEGMPDPFQCSCGRSLKLPAPGERVACPRCGKVFSRSKERRPLRFPPGFVSFRCACGKELVSPGGLKTCPSCLRFYRVAEGKAALQEDGFLRCPVCGRVVTKQPEPEAVYACVWCRTTVAAPRETEKEREEKLCPDCNEPFAPANNRQERCPECAKQRRRAKQRELMRKRRAKGA</sequence>
<evidence type="ECO:0000313" key="2">
    <source>
        <dbReference type="EMBL" id="RPF49199.1"/>
    </source>
</evidence>